<evidence type="ECO:0000313" key="3">
    <source>
        <dbReference type="Proteomes" id="UP000530320"/>
    </source>
</evidence>
<gene>
    <name evidence="2" type="ORF">HLH44_20135</name>
</gene>
<organism evidence="2 3">
    <name type="scientific">Gluconacetobacter dulcium</name>
    <dbReference type="NCBI Taxonomy" id="2729096"/>
    <lineage>
        <taxon>Bacteria</taxon>
        <taxon>Pseudomonadati</taxon>
        <taxon>Pseudomonadota</taxon>
        <taxon>Alphaproteobacteria</taxon>
        <taxon>Acetobacterales</taxon>
        <taxon>Acetobacteraceae</taxon>
        <taxon>Gluconacetobacter</taxon>
    </lineage>
</organism>
<dbReference type="EMBL" id="JABEQP010000028">
    <property type="protein sequence ID" value="MBB2199706.1"/>
    <property type="molecule type" value="Genomic_DNA"/>
</dbReference>
<dbReference type="InterPro" id="IPR025216">
    <property type="entry name" value="DUF4427"/>
</dbReference>
<feature type="domain" description="DUF4427" evidence="1">
    <location>
        <begin position="283"/>
        <end position="413"/>
    </location>
</feature>
<dbReference type="Pfam" id="PF14468">
    <property type="entry name" value="DUF4427"/>
    <property type="match status" value="1"/>
</dbReference>
<proteinExistence type="predicted"/>
<protein>
    <submittedName>
        <fullName evidence="2">DUF4427 domain-containing protein</fullName>
    </submittedName>
</protein>
<dbReference type="AlphaFoldDB" id="A0A7W4PMC7"/>
<dbReference type="Proteomes" id="UP000530320">
    <property type="component" value="Unassembled WGS sequence"/>
</dbReference>
<evidence type="ECO:0000313" key="2">
    <source>
        <dbReference type="EMBL" id="MBB2199706.1"/>
    </source>
</evidence>
<reference evidence="2 3" key="1">
    <citation type="submission" date="2020-04" db="EMBL/GenBank/DDBJ databases">
        <title>Description of novel Gluconacetobacter.</title>
        <authorList>
            <person name="Sombolestani A."/>
        </authorList>
    </citation>
    <scope>NUCLEOTIDE SEQUENCE [LARGE SCALE GENOMIC DNA]</scope>
    <source>
        <strain evidence="2 3">LMG 22058</strain>
    </source>
</reference>
<sequence length="420" mass="48082">MMFHDNRAEQNNNRFDLSPYLIHFFRKIDLCGDDVGIVPEEWGPGEIVEDSIVSPLFLLRNAIRLKRLWATWSFRNKRRTIYGPDPAVCFSDMPVAAFIEAGQAREKKGQAMSPIALVLPKMQVHAKGARPAIYGLSEPCRIPKGDDYEPRLLPENALPLSEQYRYVTLGEQGTVDWTHEREWRWPCREPQLSIDDMPPIHGKYVPGLDLTFNGMGVIVRNENQAKKVLSDILVLSDTHAAGCYDFILIGSKIPPLNQLRDPADVQDAIINNSINLSYFYNFSDRRIKALNQEFDNCVMSINKEDIETIGYRGREFGGCWLWLTDPAHEITRALFLNNRIQINSENRYLFNVDAFFRGSSLGAREEFTRRLCQLLLKKYNLPATYHSVVGSSDMDGIPHYLNAPTGDRLIFNHGHDQDDF</sequence>
<comment type="caution">
    <text evidence="2">The sequence shown here is derived from an EMBL/GenBank/DDBJ whole genome shotgun (WGS) entry which is preliminary data.</text>
</comment>
<dbReference type="RefSeq" id="WP_183010617.1">
    <property type="nucleotide sequence ID" value="NZ_JABEQP010000028.1"/>
</dbReference>
<name>A0A7W4PMC7_9PROT</name>
<evidence type="ECO:0000259" key="1">
    <source>
        <dbReference type="Pfam" id="PF14468"/>
    </source>
</evidence>
<accession>A0A7W4PMC7</accession>